<dbReference type="Gene3D" id="1.10.287.130">
    <property type="match status" value="1"/>
</dbReference>
<dbReference type="SUPFAM" id="SSF47226">
    <property type="entry name" value="Histidine-containing phosphotransfer domain, HPT domain"/>
    <property type="match status" value="1"/>
</dbReference>
<keyword evidence="10" id="KW-0067">ATP-binding</keyword>
<feature type="modified residue" description="4-aspartylphosphate" evidence="14">
    <location>
        <position position="1105"/>
    </location>
</feature>
<keyword evidence="20" id="KW-1185">Reference proteome</keyword>
<evidence type="ECO:0000259" key="16">
    <source>
        <dbReference type="PROSITE" id="PS50110"/>
    </source>
</evidence>
<dbReference type="PROSITE" id="PS50109">
    <property type="entry name" value="HIS_KIN"/>
    <property type="match status" value="1"/>
</dbReference>
<evidence type="ECO:0000256" key="3">
    <source>
        <dbReference type="ARBA" id="ARBA00012438"/>
    </source>
</evidence>
<dbReference type="SMART" id="SM00091">
    <property type="entry name" value="PAS"/>
    <property type="match status" value="4"/>
</dbReference>
<feature type="domain" description="Response regulatory" evidence="16">
    <location>
        <begin position="909"/>
        <end position="1027"/>
    </location>
</feature>
<feature type="domain" description="PAC" evidence="18">
    <location>
        <begin position="89"/>
        <end position="139"/>
    </location>
</feature>
<evidence type="ECO:0000256" key="7">
    <source>
        <dbReference type="ARBA" id="ARBA00022692"/>
    </source>
</evidence>
<dbReference type="Gene3D" id="1.20.120.160">
    <property type="entry name" value="HPT domain"/>
    <property type="match status" value="1"/>
</dbReference>
<feature type="domain" description="PAS" evidence="17">
    <location>
        <begin position="398"/>
        <end position="469"/>
    </location>
</feature>
<keyword evidence="12" id="KW-0902">Two-component regulatory system</keyword>
<evidence type="ECO:0000256" key="12">
    <source>
        <dbReference type="ARBA" id="ARBA00023012"/>
    </source>
</evidence>
<reference evidence="20" key="1">
    <citation type="submission" date="2017-04" db="EMBL/GenBank/DDBJ databases">
        <authorList>
            <person name="Varghese N."/>
            <person name="Submissions S."/>
        </authorList>
    </citation>
    <scope>NUCLEOTIDE SEQUENCE [LARGE SCALE GENOMIC DNA]</scope>
    <source>
        <strain evidence="20">DSM 4125</strain>
    </source>
</reference>
<dbReference type="PROSITE" id="PS50112">
    <property type="entry name" value="PAS"/>
    <property type="match status" value="3"/>
</dbReference>
<evidence type="ECO:0000256" key="4">
    <source>
        <dbReference type="ARBA" id="ARBA00022475"/>
    </source>
</evidence>
<dbReference type="CDD" id="cd00156">
    <property type="entry name" value="REC"/>
    <property type="match status" value="1"/>
</dbReference>
<dbReference type="FunFam" id="1.10.287.130:FF:000003">
    <property type="entry name" value="Histidine kinase"/>
    <property type="match status" value="1"/>
</dbReference>
<dbReference type="InterPro" id="IPR001610">
    <property type="entry name" value="PAC"/>
</dbReference>
<dbReference type="InterPro" id="IPR036097">
    <property type="entry name" value="HisK_dim/P_sf"/>
</dbReference>
<keyword evidence="4" id="KW-1003">Cell membrane</keyword>
<dbReference type="RefSeq" id="WP_085515509.1">
    <property type="nucleotide sequence ID" value="NZ_FXAW01000001.1"/>
</dbReference>
<dbReference type="CDD" id="cd00082">
    <property type="entry name" value="HisKA"/>
    <property type="match status" value="1"/>
</dbReference>
<proteinExistence type="predicted"/>
<dbReference type="EMBL" id="FXAW01000001">
    <property type="protein sequence ID" value="SMG12432.1"/>
    <property type="molecule type" value="Genomic_DNA"/>
</dbReference>
<dbReference type="SUPFAM" id="SSF55874">
    <property type="entry name" value="ATPase domain of HSP90 chaperone/DNA topoisomerase II/histidine kinase"/>
    <property type="match status" value="1"/>
</dbReference>
<dbReference type="OrthoDB" id="9811889at2"/>
<dbReference type="InterPro" id="IPR003661">
    <property type="entry name" value="HisK_dim/P_dom"/>
</dbReference>
<dbReference type="InterPro" id="IPR036641">
    <property type="entry name" value="HPT_dom_sf"/>
</dbReference>
<dbReference type="InterPro" id="IPR001789">
    <property type="entry name" value="Sig_transdc_resp-reg_receiver"/>
</dbReference>
<evidence type="ECO:0000256" key="6">
    <source>
        <dbReference type="ARBA" id="ARBA00022679"/>
    </source>
</evidence>
<feature type="domain" description="PAC" evidence="18">
    <location>
        <begin position="346"/>
        <end position="397"/>
    </location>
</feature>
<keyword evidence="5 14" id="KW-0597">Phosphoprotein</keyword>
<sequence>MKVNNPSVANELEESNQKLLEAQQLAKIGNWEIDVDSGDIQWSPVIFDIFDCTPNSYKPTLSTYKKFVHPEDEAKVDEEDIKAFKTGYFNLIHRVITKKGRVKYVHQIASKIAKGDRTIFRGTIQDITQLKETEQALTQEKKRLDIIISSSNLGTYDWDRKQEIYFYNEHYAQLLGYHKSELTALRMEEWFQTVHPDDLAEMQNYFIDRQSQSIIKYEFEVRLKHKLGHWVWVLNNGQVENLSSDLVPSEHSGIIIDITERKTAQIELDRTKALLQQTNEIAKTGGWSWNIQDGKIDWTQNTRKICEVDDSFDPTYEEIWEFIVDKSKELHLKAQIEKSSELNEKFETELQLYSGKGKKFWVRIIGIPESSNGQLQRLYGTIQNIDDQKINELKLNEKTKQYNELVENIPIGVYKLNRNGDLNYMSPPFKKIIGIGDRDIDTNDFANEVVHPNDLEYFIKANNYALENYQYFNLEFRIIAQGQTKWVKATSQPNKDLDGHWYWFGTLSDITHKKNTELKVKESEQQLQNIFSSMQEALLFYDEHGIIQSINDSTQEIVKLSKKDILGTHLMPSVLNLLDIDGKIIERTEHPVHVALKEKQSFSDIRVQLVNQETNYKIWIEANIKIIDAKDKHWALVTFNDITDRFKAEKQLLEAKQAAESANQAKSTFLANMSHEIRTPLNGVIGFSDLLRKTNLNVLQTDYTQHIYNSAHSLLGIINDILDFSKIEAGKLKLQKEEVDAIKLVESAANFITYQTSQKDLELVIDFQNNVPQYFQADELRLRQILINLLGNAVKFTEKGTIVLRVSTVEKTNKVCFEVIDTGIGISKKQQKNIFSAFEQADVSTTRKFGGSGLGLTISNKLLKMMGSQLKLDSSINQGSNFNFTIDLKPNEINEERWTDKISFERLRHVLIVDDNPIMLNSLKDFLTIFGLKVVIKNSAIEAHKIMNERNDFDLILIDEVMSSINGIELLDLLQQKNLIDSTPVIILHKHIDSEFFHTSHADNENIYKVSKPVVNSELIETINRIDKGIKNTSQLLVKNDQNGSINESVQLSKILVAEDNDVNRFLITRILENVLPDCELIHAENGELAVKKFKELNPDLILMDIQMPVMSGVEATEIIRAFEKPENRIPIIALSAGVMKDEKEKALDVGIDDFLEKPLIQGDLLKMLEKLKLEGKIKQKASATSGTKQNLKSFNKIDLMQRLNHNDAHYINFIELAKENMKTFERQINETIETENIHALRTVLHKLKGTALAACFENLGLLIDQFERPSFYNKKVSQYMKAKIIPELRKLILILEKEL</sequence>
<organism evidence="19 20">
    <name type="scientific">Marivirga sericea</name>
    <dbReference type="NCBI Taxonomy" id="1028"/>
    <lineage>
        <taxon>Bacteria</taxon>
        <taxon>Pseudomonadati</taxon>
        <taxon>Bacteroidota</taxon>
        <taxon>Cytophagia</taxon>
        <taxon>Cytophagales</taxon>
        <taxon>Marivirgaceae</taxon>
        <taxon>Marivirga</taxon>
    </lineage>
</organism>
<dbReference type="Proteomes" id="UP000193804">
    <property type="component" value="Unassembled WGS sequence"/>
</dbReference>
<dbReference type="SUPFAM" id="SSF55785">
    <property type="entry name" value="PYP-like sensor domain (PAS domain)"/>
    <property type="match status" value="5"/>
</dbReference>
<dbReference type="GO" id="GO:0000155">
    <property type="term" value="F:phosphorelay sensor kinase activity"/>
    <property type="evidence" value="ECO:0007669"/>
    <property type="project" value="InterPro"/>
</dbReference>
<dbReference type="Pfam" id="PF00072">
    <property type="entry name" value="Response_reg"/>
    <property type="match status" value="2"/>
</dbReference>
<dbReference type="EC" id="2.7.13.3" evidence="3"/>
<dbReference type="GO" id="GO:0005524">
    <property type="term" value="F:ATP binding"/>
    <property type="evidence" value="ECO:0007669"/>
    <property type="project" value="UniProtKB-KW"/>
</dbReference>
<dbReference type="Gene3D" id="3.40.50.2300">
    <property type="match status" value="2"/>
</dbReference>
<feature type="modified residue" description="4-aspartylphosphate" evidence="14">
    <location>
        <position position="959"/>
    </location>
</feature>
<dbReference type="PANTHER" id="PTHR45339">
    <property type="entry name" value="HYBRID SIGNAL TRANSDUCTION HISTIDINE KINASE J"/>
    <property type="match status" value="1"/>
</dbReference>
<evidence type="ECO:0000256" key="2">
    <source>
        <dbReference type="ARBA" id="ARBA00004651"/>
    </source>
</evidence>
<feature type="domain" description="Response regulatory" evidence="16">
    <location>
        <begin position="1054"/>
        <end position="1173"/>
    </location>
</feature>
<keyword evidence="6" id="KW-0808">Transferase</keyword>
<dbReference type="CDD" id="cd16922">
    <property type="entry name" value="HATPase_EvgS-ArcB-TorS-like"/>
    <property type="match status" value="1"/>
</dbReference>
<dbReference type="Gene3D" id="3.30.565.10">
    <property type="entry name" value="Histidine kinase-like ATPase, C-terminal domain"/>
    <property type="match status" value="1"/>
</dbReference>
<name>A0A1X7IDM8_9BACT</name>
<keyword evidence="13" id="KW-0472">Membrane</keyword>
<evidence type="ECO:0000256" key="10">
    <source>
        <dbReference type="ARBA" id="ARBA00022840"/>
    </source>
</evidence>
<dbReference type="InterPro" id="IPR011006">
    <property type="entry name" value="CheY-like_superfamily"/>
</dbReference>
<dbReference type="CDD" id="cd00130">
    <property type="entry name" value="PAS"/>
    <property type="match status" value="2"/>
</dbReference>
<evidence type="ECO:0000256" key="8">
    <source>
        <dbReference type="ARBA" id="ARBA00022741"/>
    </source>
</evidence>
<evidence type="ECO:0000259" key="18">
    <source>
        <dbReference type="PROSITE" id="PS50113"/>
    </source>
</evidence>
<dbReference type="SUPFAM" id="SSF52172">
    <property type="entry name" value="CheY-like"/>
    <property type="match status" value="2"/>
</dbReference>
<dbReference type="InterPro" id="IPR004358">
    <property type="entry name" value="Sig_transdc_His_kin-like_C"/>
</dbReference>
<dbReference type="SMART" id="SM00387">
    <property type="entry name" value="HATPase_c"/>
    <property type="match status" value="1"/>
</dbReference>
<keyword evidence="11" id="KW-1133">Transmembrane helix</keyword>
<protein>
    <recommendedName>
        <fullName evidence="3">histidine kinase</fullName>
        <ecNumber evidence="3">2.7.13.3</ecNumber>
    </recommendedName>
</protein>
<dbReference type="SMART" id="SM00448">
    <property type="entry name" value="REC"/>
    <property type="match status" value="2"/>
</dbReference>
<dbReference type="InterPro" id="IPR000014">
    <property type="entry name" value="PAS"/>
</dbReference>
<feature type="domain" description="PAS" evidence="17">
    <location>
        <begin position="140"/>
        <end position="218"/>
    </location>
</feature>
<dbReference type="CDD" id="cd17546">
    <property type="entry name" value="REC_hyHK_CKI1_RcsC-like"/>
    <property type="match status" value="1"/>
</dbReference>
<dbReference type="Gene3D" id="3.30.450.20">
    <property type="entry name" value="PAS domain"/>
    <property type="match status" value="5"/>
</dbReference>
<comment type="catalytic activity">
    <reaction evidence="1">
        <text>ATP + protein L-histidine = ADP + protein N-phospho-L-histidine.</text>
        <dbReference type="EC" id="2.7.13.3"/>
    </reaction>
</comment>
<dbReference type="SUPFAM" id="SSF47384">
    <property type="entry name" value="Homodimeric domain of signal transducing histidine kinase"/>
    <property type="match status" value="1"/>
</dbReference>
<evidence type="ECO:0000256" key="5">
    <source>
        <dbReference type="ARBA" id="ARBA00022553"/>
    </source>
</evidence>
<accession>A0A1X7IDM8</accession>
<dbReference type="FunFam" id="3.30.565.10:FF:000010">
    <property type="entry name" value="Sensor histidine kinase RcsC"/>
    <property type="match status" value="1"/>
</dbReference>
<evidence type="ECO:0000259" key="15">
    <source>
        <dbReference type="PROSITE" id="PS50109"/>
    </source>
</evidence>
<dbReference type="PANTHER" id="PTHR45339:SF1">
    <property type="entry name" value="HYBRID SIGNAL TRANSDUCTION HISTIDINE KINASE J"/>
    <property type="match status" value="1"/>
</dbReference>
<evidence type="ECO:0000256" key="14">
    <source>
        <dbReference type="PROSITE-ProRule" id="PRU00169"/>
    </source>
</evidence>
<feature type="domain" description="PAC" evidence="18">
    <location>
        <begin position="217"/>
        <end position="270"/>
    </location>
</feature>
<evidence type="ECO:0000313" key="19">
    <source>
        <dbReference type="EMBL" id="SMG12432.1"/>
    </source>
</evidence>
<gene>
    <name evidence="19" type="ORF">SAMN05661096_00506</name>
</gene>
<comment type="subcellular location">
    <subcellularLocation>
        <location evidence="2">Cell membrane</location>
        <topology evidence="2">Multi-pass membrane protein</topology>
    </subcellularLocation>
</comment>
<evidence type="ECO:0000256" key="1">
    <source>
        <dbReference type="ARBA" id="ARBA00000085"/>
    </source>
</evidence>
<dbReference type="InterPro" id="IPR003594">
    <property type="entry name" value="HATPase_dom"/>
</dbReference>
<dbReference type="InterPro" id="IPR000700">
    <property type="entry name" value="PAS-assoc_C"/>
</dbReference>
<dbReference type="Pfam" id="PF02518">
    <property type="entry name" value="HATPase_c"/>
    <property type="match status" value="1"/>
</dbReference>
<evidence type="ECO:0000256" key="9">
    <source>
        <dbReference type="ARBA" id="ARBA00022777"/>
    </source>
</evidence>
<keyword evidence="9" id="KW-0418">Kinase</keyword>
<dbReference type="GO" id="GO:0005886">
    <property type="term" value="C:plasma membrane"/>
    <property type="evidence" value="ECO:0007669"/>
    <property type="project" value="UniProtKB-SubCell"/>
</dbReference>
<dbReference type="InterPro" id="IPR013655">
    <property type="entry name" value="PAS_fold_3"/>
</dbReference>
<keyword evidence="8" id="KW-0547">Nucleotide-binding</keyword>
<feature type="domain" description="PAS" evidence="17">
    <location>
        <begin position="523"/>
        <end position="599"/>
    </location>
</feature>
<dbReference type="Pfam" id="PF00512">
    <property type="entry name" value="HisKA"/>
    <property type="match status" value="1"/>
</dbReference>
<evidence type="ECO:0000256" key="13">
    <source>
        <dbReference type="ARBA" id="ARBA00023136"/>
    </source>
</evidence>
<evidence type="ECO:0000259" key="17">
    <source>
        <dbReference type="PROSITE" id="PS50112"/>
    </source>
</evidence>
<dbReference type="SMART" id="SM00388">
    <property type="entry name" value="HisKA"/>
    <property type="match status" value="1"/>
</dbReference>
<dbReference type="InterPro" id="IPR035965">
    <property type="entry name" value="PAS-like_dom_sf"/>
</dbReference>
<dbReference type="STRING" id="1028.SAMN05661096_00506"/>
<dbReference type="InterPro" id="IPR005467">
    <property type="entry name" value="His_kinase_dom"/>
</dbReference>
<feature type="domain" description="PAC" evidence="18">
    <location>
        <begin position="470"/>
        <end position="522"/>
    </location>
</feature>
<keyword evidence="7" id="KW-0812">Transmembrane</keyword>
<feature type="domain" description="Histidine kinase" evidence="15">
    <location>
        <begin position="672"/>
        <end position="890"/>
    </location>
</feature>
<evidence type="ECO:0000256" key="11">
    <source>
        <dbReference type="ARBA" id="ARBA00022989"/>
    </source>
</evidence>
<dbReference type="PROSITE" id="PS50113">
    <property type="entry name" value="PAC"/>
    <property type="match status" value="4"/>
</dbReference>
<dbReference type="NCBIfam" id="TIGR00229">
    <property type="entry name" value="sensory_box"/>
    <property type="match status" value="4"/>
</dbReference>
<dbReference type="Pfam" id="PF08447">
    <property type="entry name" value="PAS_3"/>
    <property type="match status" value="3"/>
</dbReference>
<dbReference type="InterPro" id="IPR036890">
    <property type="entry name" value="HATPase_C_sf"/>
</dbReference>
<dbReference type="PRINTS" id="PR00344">
    <property type="entry name" value="BCTRLSENSOR"/>
</dbReference>
<evidence type="ECO:0000313" key="20">
    <source>
        <dbReference type="Proteomes" id="UP000193804"/>
    </source>
</evidence>
<dbReference type="Pfam" id="PF13426">
    <property type="entry name" value="PAS_9"/>
    <property type="match status" value="2"/>
</dbReference>
<dbReference type="PROSITE" id="PS50110">
    <property type="entry name" value="RESPONSE_REGULATORY"/>
    <property type="match status" value="2"/>
</dbReference>
<dbReference type="SMART" id="SM00086">
    <property type="entry name" value="PAC"/>
    <property type="match status" value="5"/>
</dbReference>